<protein>
    <submittedName>
        <fullName evidence="8">[NiFe]-hydrogenase assembly chaperone HybE</fullName>
    </submittedName>
</protein>
<proteinExistence type="predicted"/>
<dbReference type="RefSeq" id="WP_377388539.1">
    <property type="nucleotide sequence ID" value="NZ_JBHUIX010000005.1"/>
</dbReference>
<dbReference type="InterPro" id="IPR024935">
    <property type="entry name" value="Rubredoxin_dom"/>
</dbReference>
<dbReference type="InterPro" id="IPR038530">
    <property type="entry name" value="NiFe-hyd_HybE_sf"/>
</dbReference>
<dbReference type="PROSITE" id="PS50903">
    <property type="entry name" value="RUBREDOXIN_LIKE"/>
    <property type="match status" value="1"/>
</dbReference>
<dbReference type="Pfam" id="PF11939">
    <property type="entry name" value="NiFe-hyd_HybE"/>
    <property type="match status" value="1"/>
</dbReference>
<dbReference type="InterPro" id="IPR018527">
    <property type="entry name" value="Rubredoxin_Fe_BS"/>
</dbReference>
<evidence type="ECO:0000256" key="2">
    <source>
        <dbReference type="ARBA" id="ARBA00022448"/>
    </source>
</evidence>
<dbReference type="PROSITE" id="PS00202">
    <property type="entry name" value="RUBREDOXIN"/>
    <property type="match status" value="1"/>
</dbReference>
<keyword evidence="2" id="KW-0813">Transport</keyword>
<comment type="cofactor">
    <cofactor evidence="1">
        <name>Fe(3+)</name>
        <dbReference type="ChEBI" id="CHEBI:29034"/>
    </cofactor>
</comment>
<dbReference type="InterPro" id="IPR023994">
    <property type="entry name" value="NiFe-hyd_HybE"/>
</dbReference>
<dbReference type="PRINTS" id="PR00163">
    <property type="entry name" value="RUBREDOXIN"/>
</dbReference>
<feature type="domain" description="Rubredoxin-like" evidence="7">
    <location>
        <begin position="22"/>
        <end position="73"/>
    </location>
</feature>
<dbReference type="EMBL" id="JBHUIX010000005">
    <property type="protein sequence ID" value="MFD2173764.1"/>
    <property type="molecule type" value="Genomic_DNA"/>
</dbReference>
<name>A0ABW5A740_9RHOB</name>
<evidence type="ECO:0000256" key="1">
    <source>
        <dbReference type="ARBA" id="ARBA00001965"/>
    </source>
</evidence>
<dbReference type="InterPro" id="IPR024934">
    <property type="entry name" value="Rubredoxin-like_dom"/>
</dbReference>
<keyword evidence="4" id="KW-0249">Electron transport</keyword>
<comment type="caution">
    <text evidence="8">The sequence shown here is derived from an EMBL/GenBank/DDBJ whole genome shotgun (WGS) entry which is preliminary data.</text>
</comment>
<evidence type="ECO:0000313" key="9">
    <source>
        <dbReference type="Proteomes" id="UP001597413"/>
    </source>
</evidence>
<organism evidence="8 9">
    <name type="scientific">Rhodobacter lacus</name>
    <dbReference type="NCBI Taxonomy" id="1641972"/>
    <lineage>
        <taxon>Bacteria</taxon>
        <taxon>Pseudomonadati</taxon>
        <taxon>Pseudomonadota</taxon>
        <taxon>Alphaproteobacteria</taxon>
        <taxon>Rhodobacterales</taxon>
        <taxon>Rhodobacter group</taxon>
        <taxon>Rhodobacter</taxon>
    </lineage>
</organism>
<accession>A0ABW5A740</accession>
<sequence>MNGPITGFEGSYLGAHDRISDQAIMECKICWTPYDPAQGDDFRQVLPGTPFRALPEDWHCPNCDAPRDAFIVQVDPGAPELLEQQRIEAQVAALTADFREIWHAKMRDVPLVNKALAIEAVGFRSHEGRGLGVLVSPWFMNLVVLPGAGEDWSALVPGEKEDMHFPSGIYEFIHNRREMVGGYKACALFSSMGDFQSQMQARDVARAVMGELFKPENRAETTRGAEIRASREAEIEAQNAAEAAAAETAAEAAARSEALAQPSRRTLISGGLAGSDGAEGGAA</sequence>
<evidence type="ECO:0000256" key="6">
    <source>
        <dbReference type="SAM" id="MobiDB-lite"/>
    </source>
</evidence>
<reference evidence="9" key="1">
    <citation type="journal article" date="2019" name="Int. J. Syst. Evol. Microbiol.">
        <title>The Global Catalogue of Microorganisms (GCM) 10K type strain sequencing project: providing services to taxonomists for standard genome sequencing and annotation.</title>
        <authorList>
            <consortium name="The Broad Institute Genomics Platform"/>
            <consortium name="The Broad Institute Genome Sequencing Center for Infectious Disease"/>
            <person name="Wu L."/>
            <person name="Ma J."/>
        </authorList>
    </citation>
    <scope>NUCLEOTIDE SEQUENCE [LARGE SCALE GENOMIC DNA]</scope>
    <source>
        <strain evidence="9">CCUG 55131</strain>
    </source>
</reference>
<dbReference type="SUPFAM" id="SSF57802">
    <property type="entry name" value="Rubredoxin-like"/>
    <property type="match status" value="1"/>
</dbReference>
<evidence type="ECO:0000256" key="5">
    <source>
        <dbReference type="ARBA" id="ARBA00023004"/>
    </source>
</evidence>
<dbReference type="Pfam" id="PF00301">
    <property type="entry name" value="Rubredoxin"/>
    <property type="match status" value="1"/>
</dbReference>
<gene>
    <name evidence="8" type="primary">hybE</name>
    <name evidence="8" type="ORF">ACFSM0_06665</name>
</gene>
<evidence type="ECO:0000313" key="8">
    <source>
        <dbReference type="EMBL" id="MFD2173764.1"/>
    </source>
</evidence>
<dbReference type="Gene3D" id="2.20.28.10">
    <property type="match status" value="1"/>
</dbReference>
<dbReference type="NCBIfam" id="TIGR03993">
    <property type="entry name" value="hydrog_HybE"/>
    <property type="match status" value="1"/>
</dbReference>
<evidence type="ECO:0000256" key="3">
    <source>
        <dbReference type="ARBA" id="ARBA00022723"/>
    </source>
</evidence>
<dbReference type="PANTHER" id="PTHR47627:SF1">
    <property type="entry name" value="RUBREDOXIN-1-RELATED"/>
    <property type="match status" value="1"/>
</dbReference>
<evidence type="ECO:0000256" key="4">
    <source>
        <dbReference type="ARBA" id="ARBA00022982"/>
    </source>
</evidence>
<dbReference type="PANTHER" id="PTHR47627">
    <property type="entry name" value="RUBREDOXIN"/>
    <property type="match status" value="1"/>
</dbReference>
<keyword evidence="3" id="KW-0479">Metal-binding</keyword>
<keyword evidence="9" id="KW-1185">Reference proteome</keyword>
<dbReference type="Gene3D" id="3.30.1460.40">
    <property type="entry name" value="[NiFe]-hydrogenase assembly chaperone, HybE"/>
    <property type="match status" value="1"/>
</dbReference>
<feature type="region of interest" description="Disordered" evidence="6">
    <location>
        <begin position="254"/>
        <end position="283"/>
    </location>
</feature>
<keyword evidence="5" id="KW-0408">Iron</keyword>
<feature type="compositionally biased region" description="Gly residues" evidence="6">
    <location>
        <begin position="271"/>
        <end position="283"/>
    </location>
</feature>
<evidence type="ECO:0000259" key="7">
    <source>
        <dbReference type="PROSITE" id="PS50903"/>
    </source>
</evidence>
<dbReference type="Proteomes" id="UP001597413">
    <property type="component" value="Unassembled WGS sequence"/>
</dbReference>
<dbReference type="InterPro" id="IPR050526">
    <property type="entry name" value="Rubredoxin_ET"/>
</dbReference>
<dbReference type="CDD" id="cd00730">
    <property type="entry name" value="rubredoxin"/>
    <property type="match status" value="1"/>
</dbReference>